<keyword evidence="2" id="KW-1185">Reference proteome</keyword>
<dbReference type="Proteomes" id="UP000194236">
    <property type="component" value="Unassembled WGS sequence"/>
</dbReference>
<dbReference type="AlphaFoldDB" id="A0A1Y3B0E8"/>
<sequence>MLHGVFTVNHWHRNLPKQQRNWLRKIRKFFLPKWMLQKKLILPKIMMYVAIQR</sequence>
<evidence type="ECO:0000313" key="1">
    <source>
        <dbReference type="EMBL" id="OTF73488.1"/>
    </source>
</evidence>
<evidence type="ECO:0000313" key="2">
    <source>
        <dbReference type="Proteomes" id="UP000194236"/>
    </source>
</evidence>
<name>A0A1Y3B0E8_EURMA</name>
<comment type="caution">
    <text evidence="1">The sequence shown here is derived from an EMBL/GenBank/DDBJ whole genome shotgun (WGS) entry which is preliminary data.</text>
</comment>
<gene>
    <name evidence="1" type="ORF">BLA29_010354</name>
</gene>
<accession>A0A1Y3B0E8</accession>
<organism evidence="1 2">
    <name type="scientific">Euroglyphus maynei</name>
    <name type="common">Mayne's house dust mite</name>
    <dbReference type="NCBI Taxonomy" id="6958"/>
    <lineage>
        <taxon>Eukaryota</taxon>
        <taxon>Metazoa</taxon>
        <taxon>Ecdysozoa</taxon>
        <taxon>Arthropoda</taxon>
        <taxon>Chelicerata</taxon>
        <taxon>Arachnida</taxon>
        <taxon>Acari</taxon>
        <taxon>Acariformes</taxon>
        <taxon>Sarcoptiformes</taxon>
        <taxon>Astigmata</taxon>
        <taxon>Psoroptidia</taxon>
        <taxon>Analgoidea</taxon>
        <taxon>Pyroglyphidae</taxon>
        <taxon>Pyroglyphinae</taxon>
        <taxon>Euroglyphus</taxon>
    </lineage>
</organism>
<dbReference type="EMBL" id="MUJZ01051362">
    <property type="protein sequence ID" value="OTF73488.1"/>
    <property type="molecule type" value="Genomic_DNA"/>
</dbReference>
<protein>
    <submittedName>
        <fullName evidence="1">Uncharacterized protein</fullName>
    </submittedName>
</protein>
<reference evidence="1 2" key="1">
    <citation type="submission" date="2017-03" db="EMBL/GenBank/DDBJ databases">
        <title>Genome Survey of Euroglyphus maynei.</title>
        <authorList>
            <person name="Arlian L.G."/>
            <person name="Morgan M.S."/>
            <person name="Rider S.D."/>
        </authorList>
    </citation>
    <scope>NUCLEOTIDE SEQUENCE [LARGE SCALE GENOMIC DNA]</scope>
    <source>
        <strain evidence="1">Arlian Lab</strain>
        <tissue evidence="1">Whole body</tissue>
    </source>
</reference>
<proteinExistence type="predicted"/>